<keyword evidence="5 7" id="KW-0472">Membrane</keyword>
<reference evidence="9 10" key="1">
    <citation type="journal article" date="2010" name="Nature">
        <title>Genome sequencing and analysis of the model grass Brachypodium distachyon.</title>
        <authorList>
            <consortium name="International Brachypodium Initiative"/>
        </authorList>
    </citation>
    <scope>NUCLEOTIDE SEQUENCE [LARGE SCALE GENOMIC DNA]</scope>
    <source>
        <strain evidence="9 10">Bd21</strain>
    </source>
</reference>
<proteinExistence type="inferred from homology"/>
<evidence type="ECO:0000256" key="5">
    <source>
        <dbReference type="ARBA" id="ARBA00023136"/>
    </source>
</evidence>
<dbReference type="Gramene" id="KQK05346">
    <property type="protein sequence ID" value="KQK05346"/>
    <property type="gene ID" value="BRADI_2g19550v3"/>
</dbReference>
<feature type="transmembrane region" description="Helical" evidence="7">
    <location>
        <begin position="199"/>
        <end position="228"/>
    </location>
</feature>
<dbReference type="EMBL" id="CM000881">
    <property type="protein sequence ID" value="KQK05346.1"/>
    <property type="molecule type" value="Genomic_DNA"/>
</dbReference>
<dbReference type="GO" id="GO:0031969">
    <property type="term" value="C:chloroplast membrane"/>
    <property type="evidence" value="ECO:0000318"/>
    <property type="project" value="GO_Central"/>
</dbReference>
<reference evidence="9" key="2">
    <citation type="submission" date="2017-06" db="EMBL/GenBank/DDBJ databases">
        <title>WGS assembly of Brachypodium distachyon.</title>
        <authorList>
            <consortium name="The International Brachypodium Initiative"/>
            <person name="Lucas S."/>
            <person name="Harmon-Smith M."/>
            <person name="Lail K."/>
            <person name="Tice H."/>
            <person name="Grimwood J."/>
            <person name="Bruce D."/>
            <person name="Barry K."/>
            <person name="Shu S."/>
            <person name="Lindquist E."/>
            <person name="Wang M."/>
            <person name="Pitluck S."/>
            <person name="Vogel J.P."/>
            <person name="Garvin D.F."/>
            <person name="Mockler T.C."/>
            <person name="Schmutz J."/>
            <person name="Rokhsar D."/>
            <person name="Bevan M.W."/>
        </authorList>
    </citation>
    <scope>NUCLEOTIDE SEQUENCE</scope>
    <source>
        <strain evidence="9">Bd21</strain>
    </source>
</reference>
<evidence type="ECO:0000313" key="10">
    <source>
        <dbReference type="EnsemblPlants" id="KQK05346"/>
    </source>
</evidence>
<feature type="domain" description="Peptidase S54 rhomboid" evidence="8">
    <location>
        <begin position="156"/>
        <end position="282"/>
    </location>
</feature>
<dbReference type="Proteomes" id="UP000008810">
    <property type="component" value="Chromosome 2"/>
</dbReference>
<name>A0A0Q3QVI4_BRADI</name>
<reference evidence="10" key="3">
    <citation type="submission" date="2018-08" db="UniProtKB">
        <authorList>
            <consortium name="EnsemblPlants"/>
        </authorList>
    </citation>
    <scope>IDENTIFICATION</scope>
    <source>
        <strain evidence="10">cv. Bd21</strain>
    </source>
</reference>
<evidence type="ECO:0000256" key="7">
    <source>
        <dbReference type="SAM" id="Phobius"/>
    </source>
</evidence>
<dbReference type="InParanoid" id="A0A0Q3QVI4"/>
<comment type="subcellular location">
    <subcellularLocation>
        <location evidence="1">Membrane</location>
        <topology evidence="1">Multi-pass membrane protein</topology>
    </subcellularLocation>
</comment>
<keyword evidence="3 7" id="KW-0812">Transmembrane</keyword>
<keyword evidence="4 7" id="KW-1133">Transmembrane helix</keyword>
<accession>A0A0Q3QVI4</accession>
<keyword evidence="11" id="KW-1185">Reference proteome</keyword>
<protein>
    <recommendedName>
        <fullName evidence="8">Peptidase S54 rhomboid domain-containing protein</fullName>
    </recommendedName>
</protein>
<dbReference type="AlphaFoldDB" id="A0A0Q3QVI4"/>
<dbReference type="OrthoDB" id="418595at2759"/>
<dbReference type="InterPro" id="IPR050925">
    <property type="entry name" value="Rhomboid_protease_S54"/>
</dbReference>
<dbReference type="EnsemblPlants" id="KQK05346">
    <property type="protein sequence ID" value="KQK05346"/>
    <property type="gene ID" value="BRADI_2g19550v3"/>
</dbReference>
<sequence>MATRLLLRSLRRPLPPPPGSSSGANLASVFGKNRLVGLLHRSPGALNFHVLPRIGNSRSGGGSPRRILGAFTNVSFVCFSAIPLLNGNESDGTPDLSKPGLPPMGPQDHGTNEEKRHWSRTDVFIAANLCKVHAVDAVRNRKLLMWGIKDNALIKKGQIWRLATSSLLHGGLFHLAVNAYSLHVVGPEVEEATGPRRFLAIYCTSALAGLFLFHCYLFSVGAQAVYVWRNQKYLENAEETLKDIRYDVLINLGIGLFLFRRIDNWAHLGGFLGGAAVEWFVGPNWNEHHVAEDGTVVFKDRAPFAQLMNSIRPQ</sequence>
<evidence type="ECO:0000259" key="8">
    <source>
        <dbReference type="Pfam" id="PF01694"/>
    </source>
</evidence>
<evidence type="ECO:0000256" key="3">
    <source>
        <dbReference type="ARBA" id="ARBA00022692"/>
    </source>
</evidence>
<dbReference type="SUPFAM" id="SSF144091">
    <property type="entry name" value="Rhomboid-like"/>
    <property type="match status" value="1"/>
</dbReference>
<organism evidence="9">
    <name type="scientific">Brachypodium distachyon</name>
    <name type="common">Purple false brome</name>
    <name type="synonym">Trachynia distachya</name>
    <dbReference type="NCBI Taxonomy" id="15368"/>
    <lineage>
        <taxon>Eukaryota</taxon>
        <taxon>Viridiplantae</taxon>
        <taxon>Streptophyta</taxon>
        <taxon>Embryophyta</taxon>
        <taxon>Tracheophyta</taxon>
        <taxon>Spermatophyta</taxon>
        <taxon>Magnoliopsida</taxon>
        <taxon>Liliopsida</taxon>
        <taxon>Poales</taxon>
        <taxon>Poaceae</taxon>
        <taxon>BOP clade</taxon>
        <taxon>Pooideae</taxon>
        <taxon>Stipodae</taxon>
        <taxon>Brachypodieae</taxon>
        <taxon>Brachypodium</taxon>
    </lineage>
</organism>
<evidence type="ECO:0000313" key="9">
    <source>
        <dbReference type="EMBL" id="KQK05346.1"/>
    </source>
</evidence>
<dbReference type="InterPro" id="IPR022764">
    <property type="entry name" value="Peptidase_S54_rhomboid_dom"/>
</dbReference>
<feature type="region of interest" description="Disordered" evidence="6">
    <location>
        <begin position="90"/>
        <end position="113"/>
    </location>
</feature>
<dbReference type="PANTHER" id="PTHR43731">
    <property type="entry name" value="RHOMBOID PROTEASE"/>
    <property type="match status" value="1"/>
</dbReference>
<evidence type="ECO:0000256" key="4">
    <source>
        <dbReference type="ARBA" id="ARBA00022989"/>
    </source>
</evidence>
<gene>
    <name evidence="9" type="ORF">BRADI_2g19550v3</name>
</gene>
<comment type="similarity">
    <text evidence="2">Belongs to the peptidase S54 family.</text>
</comment>
<dbReference type="Pfam" id="PF01694">
    <property type="entry name" value="Rhomboid"/>
    <property type="match status" value="1"/>
</dbReference>
<evidence type="ECO:0000256" key="2">
    <source>
        <dbReference type="ARBA" id="ARBA00009045"/>
    </source>
</evidence>
<dbReference type="STRING" id="15368.A0A0Q3QVI4"/>
<evidence type="ECO:0000313" key="11">
    <source>
        <dbReference type="Proteomes" id="UP000008810"/>
    </source>
</evidence>
<dbReference type="InterPro" id="IPR035952">
    <property type="entry name" value="Rhomboid-like_sf"/>
</dbReference>
<dbReference type="GO" id="GO:0004252">
    <property type="term" value="F:serine-type endopeptidase activity"/>
    <property type="evidence" value="ECO:0000318"/>
    <property type="project" value="GO_Central"/>
</dbReference>
<evidence type="ECO:0000256" key="6">
    <source>
        <dbReference type="SAM" id="MobiDB-lite"/>
    </source>
</evidence>
<dbReference type="PANTHER" id="PTHR43731:SF36">
    <property type="entry name" value="PEPTIDASE S54 RHOMBOID DOMAIN-CONTAINING PROTEIN"/>
    <property type="match status" value="1"/>
</dbReference>
<evidence type="ECO:0000256" key="1">
    <source>
        <dbReference type="ARBA" id="ARBA00004141"/>
    </source>
</evidence>
<dbReference type="Gene3D" id="1.20.1540.10">
    <property type="entry name" value="Rhomboid-like"/>
    <property type="match status" value="1"/>
</dbReference>